<dbReference type="EMBL" id="MU001631">
    <property type="protein sequence ID" value="KAF2487249.1"/>
    <property type="molecule type" value="Genomic_DNA"/>
</dbReference>
<dbReference type="PANTHER" id="PTHR47706:SF10">
    <property type="entry name" value="NMRA-LIKE DOMAIN-CONTAINING PROTEIN"/>
    <property type="match status" value="1"/>
</dbReference>
<dbReference type="Gene3D" id="3.40.50.720">
    <property type="entry name" value="NAD(P)-binding Rossmann-like Domain"/>
    <property type="match status" value="1"/>
</dbReference>
<dbReference type="Proteomes" id="UP000799767">
    <property type="component" value="Unassembled WGS sequence"/>
</dbReference>
<accession>A0A6A6Q5C0</accession>
<dbReference type="InterPro" id="IPR036291">
    <property type="entry name" value="NAD(P)-bd_dom_sf"/>
</dbReference>
<gene>
    <name evidence="3" type="ORF">BDY17DRAFT_319804</name>
</gene>
<protein>
    <submittedName>
        <fullName evidence="3">Uncharacterized protein</fullName>
    </submittedName>
</protein>
<proteinExistence type="predicted"/>
<dbReference type="GeneID" id="54477341"/>
<evidence type="ECO:0000256" key="1">
    <source>
        <dbReference type="ARBA" id="ARBA00022857"/>
    </source>
</evidence>
<evidence type="ECO:0000313" key="3">
    <source>
        <dbReference type="EMBL" id="KAF2487249.1"/>
    </source>
</evidence>
<keyword evidence="4" id="KW-1185">Reference proteome</keyword>
<keyword evidence="2" id="KW-0560">Oxidoreductase</keyword>
<evidence type="ECO:0000313" key="4">
    <source>
        <dbReference type="Proteomes" id="UP000799767"/>
    </source>
</evidence>
<dbReference type="GO" id="GO:0016491">
    <property type="term" value="F:oxidoreductase activity"/>
    <property type="evidence" value="ECO:0007669"/>
    <property type="project" value="UniProtKB-KW"/>
</dbReference>
<dbReference type="OrthoDB" id="9984533at2759"/>
<organism evidence="3 4">
    <name type="scientific">Neohortaea acidophila</name>
    <dbReference type="NCBI Taxonomy" id="245834"/>
    <lineage>
        <taxon>Eukaryota</taxon>
        <taxon>Fungi</taxon>
        <taxon>Dikarya</taxon>
        <taxon>Ascomycota</taxon>
        <taxon>Pezizomycotina</taxon>
        <taxon>Dothideomycetes</taxon>
        <taxon>Dothideomycetidae</taxon>
        <taxon>Mycosphaerellales</taxon>
        <taxon>Teratosphaeriaceae</taxon>
        <taxon>Neohortaea</taxon>
    </lineage>
</organism>
<dbReference type="AlphaFoldDB" id="A0A6A6Q5C0"/>
<name>A0A6A6Q5C0_9PEZI</name>
<dbReference type="PANTHER" id="PTHR47706">
    <property type="entry name" value="NMRA-LIKE FAMILY PROTEIN"/>
    <property type="match status" value="1"/>
</dbReference>
<evidence type="ECO:0000256" key="2">
    <source>
        <dbReference type="ARBA" id="ARBA00023002"/>
    </source>
</evidence>
<dbReference type="RefSeq" id="XP_033593818.1">
    <property type="nucleotide sequence ID" value="XM_033736339.1"/>
</dbReference>
<keyword evidence="1" id="KW-0521">NADP</keyword>
<sequence length="322" mass="34642">MATNNETQSGIKTVLIIGAVFPATPIIRTLDNANLAIHVAHPRALSDPYKQVTYHECETSGAALKTLLSEIKPDLIVSTVSGGAYDTQKALIDAALEAGVPRFIPYEFGQDSLNAGVQERLQPSRGRGKVIEYLKSLSGDGGGSSSKLSWVGIATGVDLDRGLLNGNLGFDIKWQSATLHGQGSERFAASSSSWIGRVVLAVIQHWDAVANRYLYAAGLTTSGDEVVAALEKATGQEFVASKGDVKDCVREAEARIERGFPDAGMFLMRRSVMYDEEIGAVRAFEQEDAKKTLGLEAEKLEDIIDFVNHEFAHHQQGGCGCD</sequence>
<dbReference type="SUPFAM" id="SSF51735">
    <property type="entry name" value="NAD(P)-binding Rossmann-fold domains"/>
    <property type="match status" value="1"/>
</dbReference>
<reference evidence="3" key="1">
    <citation type="journal article" date="2020" name="Stud. Mycol.">
        <title>101 Dothideomycetes genomes: a test case for predicting lifestyles and emergence of pathogens.</title>
        <authorList>
            <person name="Haridas S."/>
            <person name="Albert R."/>
            <person name="Binder M."/>
            <person name="Bloem J."/>
            <person name="Labutti K."/>
            <person name="Salamov A."/>
            <person name="Andreopoulos B."/>
            <person name="Baker S."/>
            <person name="Barry K."/>
            <person name="Bills G."/>
            <person name="Bluhm B."/>
            <person name="Cannon C."/>
            <person name="Castanera R."/>
            <person name="Culley D."/>
            <person name="Daum C."/>
            <person name="Ezra D."/>
            <person name="Gonzalez J."/>
            <person name="Henrissat B."/>
            <person name="Kuo A."/>
            <person name="Liang C."/>
            <person name="Lipzen A."/>
            <person name="Lutzoni F."/>
            <person name="Magnuson J."/>
            <person name="Mondo S."/>
            <person name="Nolan M."/>
            <person name="Ohm R."/>
            <person name="Pangilinan J."/>
            <person name="Park H.-J."/>
            <person name="Ramirez L."/>
            <person name="Alfaro M."/>
            <person name="Sun H."/>
            <person name="Tritt A."/>
            <person name="Yoshinaga Y."/>
            <person name="Zwiers L.-H."/>
            <person name="Turgeon B."/>
            <person name="Goodwin S."/>
            <person name="Spatafora J."/>
            <person name="Crous P."/>
            <person name="Grigoriev I."/>
        </authorList>
    </citation>
    <scope>NUCLEOTIDE SEQUENCE</scope>
    <source>
        <strain evidence="3">CBS 113389</strain>
    </source>
</reference>
<dbReference type="InterPro" id="IPR051609">
    <property type="entry name" value="NmrA/Isoflavone_reductase-like"/>
</dbReference>
<dbReference type="Gene3D" id="3.90.25.10">
    <property type="entry name" value="UDP-galactose 4-epimerase, domain 1"/>
    <property type="match status" value="1"/>
</dbReference>